<dbReference type="OrthoDB" id="10257275at2759"/>
<feature type="transmembrane region" description="Helical" evidence="6">
    <location>
        <begin position="75"/>
        <end position="96"/>
    </location>
</feature>
<sequence length="294" mass="32704">MSTNNNNTNSSNATSVFIDHVKQVLTTLPPLTKFALAVPTALYLVDLFVSSFFSFLYWTYLDAHLVIDRWQIQRLVLYPISSKSLLEVIITTFWLLPEIFKAEKKLGTLRLGWVLLTLFTIVPALVYIAIIRVLTTYTPQSEFNGTAGYFGMAGWVVGLVVVNYLKEEGETDRMIAGSIRIPNKAWPVIVLIFFVFLAPGLSFILNFTSALIAFVFVDEKYSKYVVPSDETMTRYEGKAWLSFLTRSPNFVSVDSSGVYLPIFSAPSVVNTPSPNQRSSSASASFPGTGVRLGS</sequence>
<comment type="caution">
    <text evidence="7">The sequence shown here is derived from an EMBL/GenBank/DDBJ whole genome shotgun (WGS) entry which is preliminary data.</text>
</comment>
<evidence type="ECO:0000313" key="8">
    <source>
        <dbReference type="Proteomes" id="UP000603453"/>
    </source>
</evidence>
<dbReference type="InterPro" id="IPR035952">
    <property type="entry name" value="Rhomboid-like_sf"/>
</dbReference>
<comment type="subcellular location">
    <subcellularLocation>
        <location evidence="1">Membrane</location>
        <topology evidence="1">Multi-pass membrane protein</topology>
    </subcellularLocation>
</comment>
<dbReference type="GO" id="GO:0016020">
    <property type="term" value="C:membrane"/>
    <property type="evidence" value="ECO:0007669"/>
    <property type="project" value="UniProtKB-SubCell"/>
</dbReference>
<protein>
    <submittedName>
        <fullName evidence="7">Uncharacterized protein</fullName>
    </submittedName>
</protein>
<reference evidence="7" key="1">
    <citation type="submission" date="2020-12" db="EMBL/GenBank/DDBJ databases">
        <title>Metabolic potential, ecology and presence of endohyphal bacteria is reflected in genomic diversity of Mucoromycotina.</title>
        <authorList>
            <person name="Muszewska A."/>
            <person name="Okrasinska A."/>
            <person name="Steczkiewicz K."/>
            <person name="Drgas O."/>
            <person name="Orlowska M."/>
            <person name="Perlinska-Lenart U."/>
            <person name="Aleksandrzak-Piekarczyk T."/>
            <person name="Szatraj K."/>
            <person name="Zielenkiewicz U."/>
            <person name="Pilsyk S."/>
            <person name="Malc E."/>
            <person name="Mieczkowski P."/>
            <person name="Kruszewska J.S."/>
            <person name="Biernat P."/>
            <person name="Pawlowska J."/>
        </authorList>
    </citation>
    <scope>NUCLEOTIDE SEQUENCE</scope>
    <source>
        <strain evidence="7">WA0000017839</strain>
    </source>
</reference>
<name>A0A8H7QH61_9FUNG</name>
<feature type="transmembrane region" description="Helical" evidence="6">
    <location>
        <begin position="41"/>
        <end position="63"/>
    </location>
</feature>
<organism evidence="7 8">
    <name type="scientific">Mucor saturninus</name>
    <dbReference type="NCBI Taxonomy" id="64648"/>
    <lineage>
        <taxon>Eukaryota</taxon>
        <taxon>Fungi</taxon>
        <taxon>Fungi incertae sedis</taxon>
        <taxon>Mucoromycota</taxon>
        <taxon>Mucoromycotina</taxon>
        <taxon>Mucoromycetes</taxon>
        <taxon>Mucorales</taxon>
        <taxon>Mucorineae</taxon>
        <taxon>Mucoraceae</taxon>
        <taxon>Mucor</taxon>
    </lineage>
</organism>
<keyword evidence="4 6" id="KW-0472">Membrane</keyword>
<evidence type="ECO:0000256" key="4">
    <source>
        <dbReference type="ARBA" id="ARBA00023136"/>
    </source>
</evidence>
<evidence type="ECO:0000256" key="1">
    <source>
        <dbReference type="ARBA" id="ARBA00004141"/>
    </source>
</evidence>
<evidence type="ECO:0000256" key="5">
    <source>
        <dbReference type="SAM" id="MobiDB-lite"/>
    </source>
</evidence>
<evidence type="ECO:0000256" key="6">
    <source>
        <dbReference type="SAM" id="Phobius"/>
    </source>
</evidence>
<accession>A0A8H7QH61</accession>
<feature type="transmembrane region" description="Helical" evidence="6">
    <location>
        <begin position="111"/>
        <end position="134"/>
    </location>
</feature>
<dbReference type="EMBL" id="JAEPRD010000275">
    <property type="protein sequence ID" value="KAG2192689.1"/>
    <property type="molecule type" value="Genomic_DNA"/>
</dbReference>
<keyword evidence="3 6" id="KW-1133">Transmembrane helix</keyword>
<proteinExistence type="predicted"/>
<dbReference type="Proteomes" id="UP000603453">
    <property type="component" value="Unassembled WGS sequence"/>
</dbReference>
<evidence type="ECO:0000313" key="7">
    <source>
        <dbReference type="EMBL" id="KAG2192689.1"/>
    </source>
</evidence>
<keyword evidence="2 6" id="KW-0812">Transmembrane</keyword>
<dbReference type="SUPFAM" id="SSF144091">
    <property type="entry name" value="Rhomboid-like"/>
    <property type="match status" value="1"/>
</dbReference>
<feature type="transmembrane region" description="Helical" evidence="6">
    <location>
        <begin position="146"/>
        <end position="165"/>
    </location>
</feature>
<feature type="transmembrane region" description="Helical" evidence="6">
    <location>
        <begin position="185"/>
        <end position="217"/>
    </location>
</feature>
<dbReference type="AlphaFoldDB" id="A0A8H7QH61"/>
<dbReference type="Gene3D" id="1.20.1540.10">
    <property type="entry name" value="Rhomboid-like"/>
    <property type="match status" value="1"/>
</dbReference>
<evidence type="ECO:0000256" key="2">
    <source>
        <dbReference type="ARBA" id="ARBA00022692"/>
    </source>
</evidence>
<feature type="region of interest" description="Disordered" evidence="5">
    <location>
        <begin position="273"/>
        <end position="294"/>
    </location>
</feature>
<keyword evidence="8" id="KW-1185">Reference proteome</keyword>
<evidence type="ECO:0000256" key="3">
    <source>
        <dbReference type="ARBA" id="ARBA00022989"/>
    </source>
</evidence>
<gene>
    <name evidence="7" type="ORF">INT47_013191</name>
</gene>